<sequence length="367" mass="40103">MASRPSRLSAQYSRGAKSLMGEAERRGISPEDFLPMEFFDIREEVSPKAPIKTLVKWGAAVYAFFLVIFVALFTLEITKVTKLSTTTIVNAPSNEGNIVCTPLSTFSGSEDVQCQSSFAFPNNNRFYMENDPYGEGQSGFVTCGTMVRATKDMCDARVAQLDVCNIYAAAIEQHSECRANPGDGSLKYLSWGEDEPKTIRVEISLAKTNQGLEGAQLFNEFGPYPTGASVYSVSENSLSFGLAYQLGRNNESMVTQDTCKVSSAWISKCDEFLQNTCKRVRITSGPYACVETEENKPSFVEALGTAYANLAFLQGLLLPIVAIVMVKMGALGGQQEEKMQQVPPSSPIHKKEIGDSVISVRGGDERL</sequence>
<comment type="caution">
    <text evidence="2">The sequence shown here is derived from an EMBL/GenBank/DDBJ whole genome shotgun (WGS) entry which is preliminary data.</text>
</comment>
<gene>
    <name evidence="2" type="ORF">TL16_g07158</name>
</gene>
<reference evidence="3" key="1">
    <citation type="journal article" date="2023" name="Commun. Biol.">
        <title>Genome analysis of Parmales, the sister group of diatoms, reveals the evolutionary specialization of diatoms from phago-mixotrophs to photoautotrophs.</title>
        <authorList>
            <person name="Ban H."/>
            <person name="Sato S."/>
            <person name="Yoshikawa S."/>
            <person name="Yamada K."/>
            <person name="Nakamura Y."/>
            <person name="Ichinomiya M."/>
            <person name="Sato N."/>
            <person name="Blanc-Mathieu R."/>
            <person name="Endo H."/>
            <person name="Kuwata A."/>
            <person name="Ogata H."/>
        </authorList>
    </citation>
    <scope>NUCLEOTIDE SEQUENCE [LARGE SCALE GENOMIC DNA]</scope>
</reference>
<dbReference type="Proteomes" id="UP001162640">
    <property type="component" value="Unassembled WGS sequence"/>
</dbReference>
<feature type="transmembrane region" description="Helical" evidence="1">
    <location>
        <begin position="54"/>
        <end position="75"/>
    </location>
</feature>
<keyword evidence="1" id="KW-0812">Transmembrane</keyword>
<keyword evidence="1" id="KW-0472">Membrane</keyword>
<evidence type="ECO:0000313" key="2">
    <source>
        <dbReference type="EMBL" id="GMH76659.1"/>
    </source>
</evidence>
<name>A0A9W7AYD2_9STRA</name>
<keyword evidence="1" id="KW-1133">Transmembrane helix</keyword>
<proteinExistence type="predicted"/>
<evidence type="ECO:0000313" key="3">
    <source>
        <dbReference type="Proteomes" id="UP001162640"/>
    </source>
</evidence>
<evidence type="ECO:0000256" key="1">
    <source>
        <dbReference type="SAM" id="Phobius"/>
    </source>
</evidence>
<protein>
    <submittedName>
        <fullName evidence="2">Uncharacterized protein</fullName>
    </submittedName>
</protein>
<accession>A0A9W7AYD2</accession>
<dbReference type="AlphaFoldDB" id="A0A9W7AYD2"/>
<organism evidence="2 3">
    <name type="scientific">Triparma laevis f. inornata</name>
    <dbReference type="NCBI Taxonomy" id="1714386"/>
    <lineage>
        <taxon>Eukaryota</taxon>
        <taxon>Sar</taxon>
        <taxon>Stramenopiles</taxon>
        <taxon>Ochrophyta</taxon>
        <taxon>Bolidophyceae</taxon>
        <taxon>Parmales</taxon>
        <taxon>Triparmaceae</taxon>
        <taxon>Triparma</taxon>
    </lineage>
</organism>
<dbReference type="EMBL" id="BLQM01000223">
    <property type="protein sequence ID" value="GMH76659.1"/>
    <property type="molecule type" value="Genomic_DNA"/>
</dbReference>